<evidence type="ECO:0000313" key="2">
    <source>
        <dbReference type="EnsemblMetazoa" id="SCAU013568-PA"/>
    </source>
</evidence>
<dbReference type="Proteomes" id="UP000095300">
    <property type="component" value="Unassembled WGS sequence"/>
</dbReference>
<dbReference type="EnsemblMetazoa" id="SCAU013568-RA">
    <property type="protein sequence ID" value="SCAU013568-PA"/>
    <property type="gene ID" value="SCAU013568"/>
</dbReference>
<evidence type="ECO:0000256" key="1">
    <source>
        <dbReference type="SAM" id="MobiDB-lite"/>
    </source>
</evidence>
<dbReference type="AlphaFoldDB" id="A0A1I8Q3M3"/>
<evidence type="ECO:0000313" key="3">
    <source>
        <dbReference type="Proteomes" id="UP000095300"/>
    </source>
</evidence>
<organism evidence="2 3">
    <name type="scientific">Stomoxys calcitrans</name>
    <name type="common">Stable fly</name>
    <name type="synonym">Conops calcitrans</name>
    <dbReference type="NCBI Taxonomy" id="35570"/>
    <lineage>
        <taxon>Eukaryota</taxon>
        <taxon>Metazoa</taxon>
        <taxon>Ecdysozoa</taxon>
        <taxon>Arthropoda</taxon>
        <taxon>Hexapoda</taxon>
        <taxon>Insecta</taxon>
        <taxon>Pterygota</taxon>
        <taxon>Neoptera</taxon>
        <taxon>Endopterygota</taxon>
        <taxon>Diptera</taxon>
        <taxon>Brachycera</taxon>
        <taxon>Muscomorpha</taxon>
        <taxon>Muscoidea</taxon>
        <taxon>Muscidae</taxon>
        <taxon>Stomoxys</taxon>
    </lineage>
</organism>
<keyword evidence="3" id="KW-1185">Reference proteome</keyword>
<feature type="compositionally biased region" description="Basic and acidic residues" evidence="1">
    <location>
        <begin position="308"/>
        <end position="322"/>
    </location>
</feature>
<feature type="region of interest" description="Disordered" evidence="1">
    <location>
        <begin position="375"/>
        <end position="410"/>
    </location>
</feature>
<feature type="region of interest" description="Disordered" evidence="1">
    <location>
        <begin position="251"/>
        <end position="322"/>
    </location>
</feature>
<dbReference type="VEuPathDB" id="VectorBase:SCAU013568"/>
<dbReference type="OrthoDB" id="6605928at2759"/>
<name>A0A1I8Q3M3_STOCA</name>
<dbReference type="KEGG" id="scac:106085190"/>
<dbReference type="STRING" id="35570.A0A1I8Q3M3"/>
<sequence>MTTHANANSSTTHSDLTGKSSNLSNSHETATTITTSCSVCPSGSCLNFSSTEESDRDFDAASVSPMCHCDFDCGDNLATASLTATSPTTVANDNCTLSSSNSVMNLRTISPFPHANTTNSRHQRHHHMLPSPFMRGATTSASSCNIASAITSANTCATGPATANSTYLCSTSAPTGASLTTRSLLHRITSSHNNNTCSINNNSTSTTTTTLCSLANKTPPASASAHNNSITSRGGFAGFFSSNHSRCTSKTDVNECHQQQQQTRQKPQQLQLQQQHNHLSQQHHHHQHNQNQRHHHHHNHHQQHHHNHPNDHNHQPEHFDNNECKQLKSSDSLSDVSDTFEWWFQRHKRNSTKKSSSHSSTSQLNLNIGFNLTSTHRSSPVSSCCGSSSHGRSSPDTDTGEPPALPLSPG</sequence>
<feature type="compositionally biased region" description="Low complexity" evidence="1">
    <location>
        <begin position="376"/>
        <end position="394"/>
    </location>
</feature>
<accession>A0A1I8Q3M3</accession>
<proteinExistence type="predicted"/>
<feature type="region of interest" description="Disordered" evidence="1">
    <location>
        <begin position="1"/>
        <end position="25"/>
    </location>
</feature>
<feature type="compositionally biased region" description="Low complexity" evidence="1">
    <location>
        <begin position="257"/>
        <end position="280"/>
    </location>
</feature>
<gene>
    <name evidence="2" type="primary">106085190</name>
</gene>
<protein>
    <submittedName>
        <fullName evidence="2">Uncharacterized protein</fullName>
    </submittedName>
</protein>
<feature type="compositionally biased region" description="Basic residues" evidence="1">
    <location>
        <begin position="281"/>
        <end position="307"/>
    </location>
</feature>
<reference evidence="2" key="1">
    <citation type="submission" date="2020-05" db="UniProtKB">
        <authorList>
            <consortium name="EnsemblMetazoa"/>
        </authorList>
    </citation>
    <scope>IDENTIFICATION</scope>
    <source>
        <strain evidence="2">USDA</strain>
    </source>
</reference>